<accession>A0A5C6S7R7</accession>
<evidence type="ECO:0000313" key="1">
    <source>
        <dbReference type="EMBL" id="TXB70561.1"/>
    </source>
</evidence>
<dbReference type="EMBL" id="VOPL01000001">
    <property type="protein sequence ID" value="TXB70561.1"/>
    <property type="molecule type" value="Genomic_DNA"/>
</dbReference>
<dbReference type="InterPro" id="IPR012349">
    <property type="entry name" value="Split_barrel_FMN-bd"/>
</dbReference>
<sequence>MTGTPYRIFDASARATVQSLCTSMRHAALAVFDHDQGFPHISRIALQAADDGGAVALLSALARHTALLRRNPRAALMIEAKDDTPGNMMARPRLSLSVVATQLPTTEARLACWIERDPKSSAYARLPDFSFWRFAPQSGILIAGFGMAYRFDAAEIE</sequence>
<dbReference type="PIRSF" id="PIRSF004633">
    <property type="entry name" value="UCP_PLP_oxd"/>
    <property type="match status" value="1"/>
</dbReference>
<dbReference type="Proteomes" id="UP000321562">
    <property type="component" value="Unassembled WGS sequence"/>
</dbReference>
<proteinExistence type="predicted"/>
<comment type="caution">
    <text evidence="1">The sequence shown here is derived from an EMBL/GenBank/DDBJ whole genome shotgun (WGS) entry which is preliminary data.</text>
</comment>
<dbReference type="RefSeq" id="WP_147096046.1">
    <property type="nucleotide sequence ID" value="NZ_JBHUFH010000002.1"/>
</dbReference>
<name>A0A5C6S7R7_9RHOB</name>
<dbReference type="Gene3D" id="2.30.110.10">
    <property type="entry name" value="Electron Transport, Fmn-binding Protein, Chain A"/>
    <property type="match status" value="1"/>
</dbReference>
<reference evidence="1 2" key="1">
    <citation type="submission" date="2019-08" db="EMBL/GenBank/DDBJ databases">
        <authorList>
            <person name="Ye J."/>
        </authorList>
    </citation>
    <scope>NUCLEOTIDE SEQUENCE [LARGE SCALE GENOMIC DNA]</scope>
    <source>
        <strain evidence="1 2">TK008</strain>
    </source>
</reference>
<evidence type="ECO:0000313" key="2">
    <source>
        <dbReference type="Proteomes" id="UP000321562"/>
    </source>
</evidence>
<organism evidence="1 2">
    <name type="scientific">Paracoccus aurantiacus</name>
    <dbReference type="NCBI Taxonomy" id="2599412"/>
    <lineage>
        <taxon>Bacteria</taxon>
        <taxon>Pseudomonadati</taxon>
        <taxon>Pseudomonadota</taxon>
        <taxon>Alphaproteobacteria</taxon>
        <taxon>Rhodobacterales</taxon>
        <taxon>Paracoccaceae</taxon>
        <taxon>Paracoccus</taxon>
    </lineage>
</organism>
<dbReference type="OrthoDB" id="9814594at2"/>
<dbReference type="SUPFAM" id="SSF50475">
    <property type="entry name" value="FMN-binding split barrel"/>
    <property type="match status" value="1"/>
</dbReference>
<dbReference type="InterPro" id="IPR014419">
    <property type="entry name" value="HutZ"/>
</dbReference>
<gene>
    <name evidence="1" type="ORF">FQV27_01430</name>
</gene>
<protein>
    <submittedName>
        <fullName evidence="1">Pyridoxamine 5-phosphate oxidase</fullName>
    </submittedName>
</protein>
<keyword evidence="2" id="KW-1185">Reference proteome</keyword>
<dbReference type="AlphaFoldDB" id="A0A5C6S7R7"/>